<reference evidence="10 11" key="1">
    <citation type="journal article" date="2007" name="Nature">
        <title>Evolution of genes and genomes on the Drosophila phylogeny.</title>
        <authorList>
            <consortium name="Drosophila 12 Genomes Consortium"/>
            <person name="Clark A.G."/>
            <person name="Eisen M.B."/>
            <person name="Smith D.R."/>
            <person name="Bergman C.M."/>
            <person name="Oliver B."/>
            <person name="Markow T.A."/>
            <person name="Kaufman T.C."/>
            <person name="Kellis M."/>
            <person name="Gelbart W."/>
            <person name="Iyer V.N."/>
            <person name="Pollard D.A."/>
            <person name="Sackton T.B."/>
            <person name="Larracuente A.M."/>
            <person name="Singh N.D."/>
            <person name="Abad J.P."/>
            <person name="Abt D.N."/>
            <person name="Adryan B."/>
            <person name="Aguade M."/>
            <person name="Akashi H."/>
            <person name="Anderson W.W."/>
            <person name="Aquadro C.F."/>
            <person name="Ardell D.H."/>
            <person name="Arguello R."/>
            <person name="Artieri C.G."/>
            <person name="Barbash D.A."/>
            <person name="Barker D."/>
            <person name="Barsanti P."/>
            <person name="Batterham P."/>
            <person name="Batzoglou S."/>
            <person name="Begun D."/>
            <person name="Bhutkar A."/>
            <person name="Blanco E."/>
            <person name="Bosak S.A."/>
            <person name="Bradley R.K."/>
            <person name="Brand A.D."/>
            <person name="Brent M.R."/>
            <person name="Brooks A.N."/>
            <person name="Brown R.H."/>
            <person name="Butlin R.K."/>
            <person name="Caggese C."/>
            <person name="Calvi B.R."/>
            <person name="Bernardo de Carvalho A."/>
            <person name="Caspi A."/>
            <person name="Castrezana S."/>
            <person name="Celniker S.E."/>
            <person name="Chang J.L."/>
            <person name="Chapple C."/>
            <person name="Chatterji S."/>
            <person name="Chinwalla A."/>
            <person name="Civetta A."/>
            <person name="Clifton S.W."/>
            <person name="Comeron J.M."/>
            <person name="Costello J.C."/>
            <person name="Coyne J.A."/>
            <person name="Daub J."/>
            <person name="David R.G."/>
            <person name="Delcher A.L."/>
            <person name="Delehaunty K."/>
            <person name="Do C.B."/>
            <person name="Ebling H."/>
            <person name="Edwards K."/>
            <person name="Eickbush T."/>
            <person name="Evans J.D."/>
            <person name="Filipski A."/>
            <person name="Findeiss S."/>
            <person name="Freyhult E."/>
            <person name="Fulton L."/>
            <person name="Fulton R."/>
            <person name="Garcia A.C."/>
            <person name="Gardiner A."/>
            <person name="Garfield D.A."/>
            <person name="Garvin B.E."/>
            <person name="Gibson G."/>
            <person name="Gilbert D."/>
            <person name="Gnerre S."/>
            <person name="Godfrey J."/>
            <person name="Good R."/>
            <person name="Gotea V."/>
            <person name="Gravely B."/>
            <person name="Greenberg A.J."/>
            <person name="Griffiths-Jones S."/>
            <person name="Gross S."/>
            <person name="Guigo R."/>
            <person name="Gustafson E.A."/>
            <person name="Haerty W."/>
            <person name="Hahn M.W."/>
            <person name="Halligan D.L."/>
            <person name="Halpern A.L."/>
            <person name="Halter G.M."/>
            <person name="Han M.V."/>
            <person name="Heger A."/>
            <person name="Hillier L."/>
            <person name="Hinrichs A.S."/>
            <person name="Holmes I."/>
            <person name="Hoskins R.A."/>
            <person name="Hubisz M.J."/>
            <person name="Hultmark D."/>
            <person name="Huntley M.A."/>
            <person name="Jaffe D.B."/>
            <person name="Jagadeeshan S."/>
            <person name="Jeck W.R."/>
            <person name="Johnson J."/>
            <person name="Jones C.D."/>
            <person name="Jordan W.C."/>
            <person name="Karpen G.H."/>
            <person name="Kataoka E."/>
            <person name="Keightley P.D."/>
            <person name="Kheradpour P."/>
            <person name="Kirkness E.F."/>
            <person name="Koerich L.B."/>
            <person name="Kristiansen K."/>
            <person name="Kudrna D."/>
            <person name="Kulathinal R.J."/>
            <person name="Kumar S."/>
            <person name="Kwok R."/>
            <person name="Lander E."/>
            <person name="Langley C.H."/>
            <person name="Lapoint R."/>
            <person name="Lazzaro B.P."/>
            <person name="Lee S.J."/>
            <person name="Levesque L."/>
            <person name="Li R."/>
            <person name="Lin C.F."/>
            <person name="Lin M.F."/>
            <person name="Lindblad-Toh K."/>
            <person name="Llopart A."/>
            <person name="Long M."/>
            <person name="Low L."/>
            <person name="Lozovsky E."/>
            <person name="Lu J."/>
            <person name="Luo M."/>
            <person name="Machado C.A."/>
            <person name="Makalowski W."/>
            <person name="Marzo M."/>
            <person name="Matsuda M."/>
            <person name="Matzkin L."/>
            <person name="McAllister B."/>
            <person name="McBride C.S."/>
            <person name="McKernan B."/>
            <person name="McKernan K."/>
            <person name="Mendez-Lago M."/>
            <person name="Minx P."/>
            <person name="Mollenhauer M.U."/>
            <person name="Montooth K."/>
            <person name="Mount S.M."/>
            <person name="Mu X."/>
            <person name="Myers E."/>
            <person name="Negre B."/>
            <person name="Newfeld S."/>
            <person name="Nielsen R."/>
            <person name="Noor M.A."/>
            <person name="O'Grady P."/>
            <person name="Pachter L."/>
            <person name="Papaceit M."/>
            <person name="Parisi M.J."/>
            <person name="Parisi M."/>
            <person name="Parts L."/>
            <person name="Pedersen J.S."/>
            <person name="Pesole G."/>
            <person name="Phillippy A.M."/>
            <person name="Ponting C.P."/>
            <person name="Pop M."/>
            <person name="Porcelli D."/>
            <person name="Powell J.R."/>
            <person name="Prohaska S."/>
            <person name="Pruitt K."/>
            <person name="Puig M."/>
            <person name="Quesneville H."/>
            <person name="Ram K.R."/>
            <person name="Rand D."/>
            <person name="Rasmussen M.D."/>
            <person name="Reed L.K."/>
            <person name="Reenan R."/>
            <person name="Reily A."/>
            <person name="Remington K.A."/>
            <person name="Rieger T.T."/>
            <person name="Ritchie M.G."/>
            <person name="Robin C."/>
            <person name="Rogers Y.H."/>
            <person name="Rohde C."/>
            <person name="Rozas J."/>
            <person name="Rubenfield M.J."/>
            <person name="Ruiz A."/>
            <person name="Russo S."/>
            <person name="Salzberg S.L."/>
            <person name="Sanchez-Gracia A."/>
            <person name="Saranga D.J."/>
            <person name="Sato H."/>
            <person name="Schaeffer S.W."/>
            <person name="Schatz M.C."/>
            <person name="Schlenke T."/>
            <person name="Schwartz R."/>
            <person name="Segarra C."/>
            <person name="Singh R.S."/>
            <person name="Sirot L."/>
            <person name="Sirota M."/>
            <person name="Sisneros N.B."/>
            <person name="Smith C.D."/>
            <person name="Smith T.F."/>
            <person name="Spieth J."/>
            <person name="Stage D.E."/>
            <person name="Stark A."/>
            <person name="Stephan W."/>
            <person name="Strausberg R.L."/>
            <person name="Strempel S."/>
            <person name="Sturgill D."/>
            <person name="Sutton G."/>
            <person name="Sutton G.G."/>
            <person name="Tao W."/>
            <person name="Teichmann S."/>
            <person name="Tobari Y.N."/>
            <person name="Tomimura Y."/>
            <person name="Tsolas J.M."/>
            <person name="Valente V.L."/>
            <person name="Venter E."/>
            <person name="Venter J.C."/>
            <person name="Vicario S."/>
            <person name="Vieira F.G."/>
            <person name="Vilella A.J."/>
            <person name="Villasante A."/>
            <person name="Walenz B."/>
            <person name="Wang J."/>
            <person name="Wasserman M."/>
            <person name="Watts T."/>
            <person name="Wilson D."/>
            <person name="Wilson R.K."/>
            <person name="Wing R.A."/>
            <person name="Wolfner M.F."/>
            <person name="Wong A."/>
            <person name="Wong G.K."/>
            <person name="Wu C.I."/>
            <person name="Wu G."/>
            <person name="Yamamoto D."/>
            <person name="Yang H.P."/>
            <person name="Yang S.P."/>
            <person name="Yorke J.A."/>
            <person name="Yoshida K."/>
            <person name="Zdobnov E."/>
            <person name="Zhang P."/>
            <person name="Zhang Y."/>
            <person name="Zimin A.V."/>
            <person name="Baldwin J."/>
            <person name="Abdouelleil A."/>
            <person name="Abdulkadir J."/>
            <person name="Abebe A."/>
            <person name="Abera B."/>
            <person name="Abreu J."/>
            <person name="Acer S.C."/>
            <person name="Aftuck L."/>
            <person name="Alexander A."/>
            <person name="An P."/>
            <person name="Anderson E."/>
            <person name="Anderson S."/>
            <person name="Arachi H."/>
            <person name="Azer M."/>
            <person name="Bachantsang P."/>
            <person name="Barry A."/>
            <person name="Bayul T."/>
            <person name="Berlin A."/>
            <person name="Bessette D."/>
            <person name="Bloom T."/>
            <person name="Blye J."/>
            <person name="Boguslavskiy L."/>
            <person name="Bonnet C."/>
            <person name="Boukhgalter B."/>
            <person name="Bourzgui I."/>
            <person name="Brown A."/>
            <person name="Cahill P."/>
            <person name="Channer S."/>
            <person name="Cheshatsang Y."/>
            <person name="Chuda L."/>
            <person name="Citroen M."/>
            <person name="Collymore A."/>
            <person name="Cooke P."/>
            <person name="Costello M."/>
            <person name="D'Aco K."/>
            <person name="Daza R."/>
            <person name="De Haan G."/>
            <person name="DeGray S."/>
            <person name="DeMaso C."/>
            <person name="Dhargay N."/>
            <person name="Dooley K."/>
            <person name="Dooley E."/>
            <person name="Doricent M."/>
            <person name="Dorje P."/>
            <person name="Dorjee K."/>
            <person name="Dupes A."/>
            <person name="Elong R."/>
            <person name="Falk J."/>
            <person name="Farina A."/>
            <person name="Faro S."/>
            <person name="Ferguson D."/>
            <person name="Fisher S."/>
            <person name="Foley C.D."/>
            <person name="Franke A."/>
            <person name="Friedrich D."/>
            <person name="Gadbois L."/>
            <person name="Gearin G."/>
            <person name="Gearin C.R."/>
            <person name="Giannoukos G."/>
            <person name="Goode T."/>
            <person name="Graham J."/>
            <person name="Grandbois E."/>
            <person name="Grewal S."/>
            <person name="Gyaltsen K."/>
            <person name="Hafez N."/>
            <person name="Hagos B."/>
            <person name="Hall J."/>
            <person name="Henson C."/>
            <person name="Hollinger A."/>
            <person name="Honan T."/>
            <person name="Huard M.D."/>
            <person name="Hughes L."/>
            <person name="Hurhula B."/>
            <person name="Husby M.E."/>
            <person name="Kamat A."/>
            <person name="Kanga B."/>
            <person name="Kashin S."/>
            <person name="Khazanovich D."/>
            <person name="Kisner P."/>
            <person name="Lance K."/>
            <person name="Lara M."/>
            <person name="Lee W."/>
            <person name="Lennon N."/>
            <person name="Letendre F."/>
            <person name="LeVine R."/>
            <person name="Lipovsky A."/>
            <person name="Liu X."/>
            <person name="Liu J."/>
            <person name="Liu S."/>
            <person name="Lokyitsang T."/>
            <person name="Lokyitsang Y."/>
            <person name="Lubonja R."/>
            <person name="Lui A."/>
            <person name="MacDonald P."/>
            <person name="Magnisalis V."/>
            <person name="Maru K."/>
            <person name="Matthews C."/>
            <person name="McCusker W."/>
            <person name="McDonough S."/>
            <person name="Mehta T."/>
            <person name="Meldrim J."/>
            <person name="Meneus L."/>
            <person name="Mihai O."/>
            <person name="Mihalev A."/>
            <person name="Mihova T."/>
            <person name="Mittelman R."/>
            <person name="Mlenga V."/>
            <person name="Montmayeur A."/>
            <person name="Mulrain L."/>
            <person name="Navidi A."/>
            <person name="Naylor J."/>
            <person name="Negash T."/>
            <person name="Nguyen T."/>
            <person name="Nguyen N."/>
            <person name="Nicol R."/>
            <person name="Norbu C."/>
            <person name="Norbu N."/>
            <person name="Novod N."/>
            <person name="O'Neill B."/>
            <person name="Osman S."/>
            <person name="Markiewicz E."/>
            <person name="Oyono O.L."/>
            <person name="Patti C."/>
            <person name="Phunkhang P."/>
            <person name="Pierre F."/>
            <person name="Priest M."/>
            <person name="Raghuraman S."/>
            <person name="Rege F."/>
            <person name="Reyes R."/>
            <person name="Rise C."/>
            <person name="Rogov P."/>
            <person name="Ross K."/>
            <person name="Ryan E."/>
            <person name="Settipalli S."/>
            <person name="Shea T."/>
            <person name="Sherpa N."/>
            <person name="Shi L."/>
            <person name="Shih D."/>
            <person name="Sparrow T."/>
            <person name="Spaulding J."/>
            <person name="Stalker J."/>
            <person name="Stange-Thomann N."/>
            <person name="Stavropoulos S."/>
            <person name="Stone C."/>
            <person name="Strader C."/>
            <person name="Tesfaye S."/>
            <person name="Thomson T."/>
            <person name="Thoulutsang Y."/>
            <person name="Thoulutsang D."/>
            <person name="Topham K."/>
            <person name="Topping I."/>
            <person name="Tsamla T."/>
            <person name="Vassiliev H."/>
            <person name="Vo A."/>
            <person name="Wangchuk T."/>
            <person name="Wangdi T."/>
            <person name="Weiand M."/>
            <person name="Wilkinson J."/>
            <person name="Wilson A."/>
            <person name="Yadav S."/>
            <person name="Young G."/>
            <person name="Yu Q."/>
            <person name="Zembek L."/>
            <person name="Zhong D."/>
            <person name="Zimmer A."/>
            <person name="Zwirko Z."/>
            <person name="Jaffe D.B."/>
            <person name="Alvarez P."/>
            <person name="Brockman W."/>
            <person name="Butler J."/>
            <person name="Chin C."/>
            <person name="Gnerre S."/>
            <person name="Grabherr M."/>
            <person name="Kleber M."/>
            <person name="Mauceli E."/>
            <person name="MacCallum I."/>
        </authorList>
    </citation>
    <scope>NUCLEOTIDE SEQUENCE [LARGE SCALE GENOMIC DNA]</scope>
    <source>
        <strain evidence="10 11">TSC#14021-0224.01</strain>
    </source>
</reference>
<feature type="compositionally biased region" description="Basic and acidic residues" evidence="7">
    <location>
        <begin position="390"/>
        <end position="419"/>
    </location>
</feature>
<dbReference type="InterPro" id="IPR013087">
    <property type="entry name" value="Znf_C2H2_type"/>
</dbReference>
<dbReference type="SMART" id="SM00355">
    <property type="entry name" value="ZnF_C2H2"/>
    <property type="match status" value="7"/>
</dbReference>
<feature type="domain" description="C2H2-type" evidence="8">
    <location>
        <begin position="358"/>
        <end position="385"/>
    </location>
</feature>
<dbReference type="InterPro" id="IPR036236">
    <property type="entry name" value="Znf_C2H2_sf"/>
</dbReference>
<feature type="domain" description="ZAD" evidence="9">
    <location>
        <begin position="10"/>
        <end position="82"/>
    </location>
</feature>
<feature type="binding site" evidence="6">
    <location>
        <position position="15"/>
    </location>
    <ligand>
        <name>Zn(2+)</name>
        <dbReference type="ChEBI" id="CHEBI:29105"/>
    </ligand>
</feature>
<feature type="binding site" evidence="6">
    <location>
        <position position="55"/>
    </location>
    <ligand>
        <name>Zn(2+)</name>
        <dbReference type="ChEBI" id="CHEBI:29105"/>
    </ligand>
</feature>
<feature type="binding site" evidence="6">
    <location>
        <position position="12"/>
    </location>
    <ligand>
        <name>Zn(2+)</name>
        <dbReference type="ChEBI" id="CHEBI:29105"/>
    </ligand>
</feature>
<dbReference type="OMA" id="CYNAIEY"/>
<feature type="compositionally biased region" description="Acidic residues" evidence="7">
    <location>
        <begin position="137"/>
        <end position="148"/>
    </location>
</feature>
<dbReference type="Pfam" id="PF07776">
    <property type="entry name" value="zf-AD"/>
    <property type="match status" value="1"/>
</dbReference>
<feature type="domain" description="C2H2-type" evidence="8">
    <location>
        <begin position="263"/>
        <end position="290"/>
    </location>
</feature>
<accession>B3NY58</accession>
<evidence type="ECO:0000256" key="1">
    <source>
        <dbReference type="ARBA" id="ARBA00022723"/>
    </source>
</evidence>
<reference evidence="10 11" key="2">
    <citation type="journal article" date="2008" name="Bioinformatics">
        <title>Assembly reconciliation.</title>
        <authorList>
            <person name="Zimin A.V."/>
            <person name="Smith D.R."/>
            <person name="Sutton G."/>
            <person name="Yorke J.A."/>
        </authorList>
    </citation>
    <scope>NUCLEOTIDE SEQUENCE [LARGE SCALE GENOMIC DNA]</scope>
    <source>
        <strain evidence="10 11">TSC#14021-0224.01</strain>
    </source>
</reference>
<feature type="region of interest" description="Disordered" evidence="7">
    <location>
        <begin position="378"/>
        <end position="483"/>
    </location>
</feature>
<keyword evidence="2" id="KW-0677">Repeat</keyword>
<feature type="compositionally biased region" description="Basic and acidic residues" evidence="7">
    <location>
        <begin position="427"/>
        <end position="438"/>
    </location>
</feature>
<dbReference type="KEGG" id="der:6549871"/>
<evidence type="ECO:0000313" key="10">
    <source>
        <dbReference type="EMBL" id="EDV47579.1"/>
    </source>
</evidence>
<feature type="compositionally biased region" description="Basic and acidic residues" evidence="7">
    <location>
        <begin position="454"/>
        <end position="473"/>
    </location>
</feature>
<dbReference type="InterPro" id="IPR012934">
    <property type="entry name" value="Znf_AD"/>
</dbReference>
<dbReference type="PROSITE" id="PS50157">
    <property type="entry name" value="ZINC_FINGER_C2H2_2"/>
    <property type="match status" value="7"/>
</dbReference>
<dbReference type="HOGENOM" id="CLU_040713_0_0_1"/>
<feature type="region of interest" description="Disordered" evidence="7">
    <location>
        <begin position="95"/>
        <end position="161"/>
    </location>
</feature>
<dbReference type="Proteomes" id="UP000008711">
    <property type="component" value="Unassembled WGS sequence"/>
</dbReference>
<evidence type="ECO:0000259" key="9">
    <source>
        <dbReference type="PROSITE" id="PS51915"/>
    </source>
</evidence>
<dbReference type="GO" id="GO:0005634">
    <property type="term" value="C:nucleus"/>
    <property type="evidence" value="ECO:0007669"/>
    <property type="project" value="InterPro"/>
</dbReference>
<dbReference type="eggNOG" id="KOG1721">
    <property type="taxonomic scope" value="Eukaryota"/>
</dbReference>
<evidence type="ECO:0000259" key="8">
    <source>
        <dbReference type="PROSITE" id="PS50157"/>
    </source>
</evidence>
<dbReference type="OrthoDB" id="6077919at2759"/>
<evidence type="ECO:0000256" key="5">
    <source>
        <dbReference type="PROSITE-ProRule" id="PRU00042"/>
    </source>
</evidence>
<feature type="compositionally biased region" description="Polar residues" evidence="7">
    <location>
        <begin position="152"/>
        <end position="161"/>
    </location>
</feature>
<evidence type="ECO:0000256" key="6">
    <source>
        <dbReference type="PROSITE-ProRule" id="PRU01263"/>
    </source>
</evidence>
<feature type="domain" description="C2H2-type" evidence="8">
    <location>
        <begin position="169"/>
        <end position="197"/>
    </location>
</feature>
<dbReference type="GO" id="GO:0008270">
    <property type="term" value="F:zinc ion binding"/>
    <property type="evidence" value="ECO:0007669"/>
    <property type="project" value="UniProtKB-UniRule"/>
</dbReference>
<evidence type="ECO:0000256" key="4">
    <source>
        <dbReference type="ARBA" id="ARBA00022833"/>
    </source>
</evidence>
<protein>
    <submittedName>
        <fullName evidence="10">Uncharacterized protein, isoform A</fullName>
    </submittedName>
</protein>
<name>B3NY58_DROER</name>
<feature type="domain" description="C2H2-type" evidence="8">
    <location>
        <begin position="199"/>
        <end position="227"/>
    </location>
</feature>
<feature type="compositionally biased region" description="Basic residues" evidence="7">
    <location>
        <begin position="378"/>
        <end position="389"/>
    </location>
</feature>
<evidence type="ECO:0000256" key="7">
    <source>
        <dbReference type="SAM" id="MobiDB-lite"/>
    </source>
</evidence>
<feature type="domain" description="C2H2-type" evidence="8">
    <location>
        <begin position="235"/>
        <end position="262"/>
    </location>
</feature>
<dbReference type="SUPFAM" id="SSF57667">
    <property type="entry name" value="beta-beta-alpha zinc fingers"/>
    <property type="match status" value="3"/>
</dbReference>
<dbReference type="PANTHER" id="PTHR24379:SF123">
    <property type="entry name" value="ZINC FINGER AND BTB DOMAIN CONTAINING 17"/>
    <property type="match status" value="1"/>
</dbReference>
<feature type="compositionally biased region" description="Basic and acidic residues" evidence="7">
    <location>
        <begin position="105"/>
        <end position="133"/>
    </location>
</feature>
<organism evidence="10 11">
    <name type="scientific">Drosophila erecta</name>
    <name type="common">Fruit fly</name>
    <dbReference type="NCBI Taxonomy" id="7220"/>
    <lineage>
        <taxon>Eukaryota</taxon>
        <taxon>Metazoa</taxon>
        <taxon>Ecdysozoa</taxon>
        <taxon>Arthropoda</taxon>
        <taxon>Hexapoda</taxon>
        <taxon>Insecta</taxon>
        <taxon>Pterygota</taxon>
        <taxon>Neoptera</taxon>
        <taxon>Endopterygota</taxon>
        <taxon>Diptera</taxon>
        <taxon>Brachycera</taxon>
        <taxon>Muscomorpha</taxon>
        <taxon>Ephydroidea</taxon>
        <taxon>Drosophilidae</taxon>
        <taxon>Drosophila</taxon>
        <taxon>Sophophora</taxon>
    </lineage>
</organism>
<evidence type="ECO:0000256" key="3">
    <source>
        <dbReference type="ARBA" id="ARBA00022771"/>
    </source>
</evidence>
<keyword evidence="3 5" id="KW-0863">Zinc-finger</keyword>
<dbReference type="FunFam" id="3.30.160.60:FF:002746">
    <property type="entry name" value="Uncharacterized protein, isoform A"/>
    <property type="match status" value="1"/>
</dbReference>
<dbReference type="PANTHER" id="PTHR24379">
    <property type="entry name" value="KRAB AND ZINC FINGER DOMAIN-CONTAINING"/>
    <property type="match status" value="1"/>
</dbReference>
<gene>
    <name evidence="10" type="primary">Dere\GG17560</name>
    <name evidence="10" type="synonym">dere_GLEANR_2478</name>
    <name evidence="10" type="synonym">GG17560</name>
    <name evidence="10" type="ORF">Dere_GG17560</name>
</gene>
<evidence type="ECO:0000256" key="2">
    <source>
        <dbReference type="ARBA" id="ARBA00022737"/>
    </source>
</evidence>
<evidence type="ECO:0000313" key="11">
    <source>
        <dbReference type="Proteomes" id="UP000008711"/>
    </source>
</evidence>
<feature type="compositionally biased region" description="Polar residues" evidence="7">
    <location>
        <begin position="439"/>
        <end position="450"/>
    </location>
</feature>
<dbReference type="PROSITE" id="PS51915">
    <property type="entry name" value="ZAD"/>
    <property type="match status" value="1"/>
</dbReference>
<dbReference type="Gene3D" id="3.30.160.60">
    <property type="entry name" value="Classic Zinc Finger"/>
    <property type="match status" value="3"/>
</dbReference>
<feature type="domain" description="C2H2-type" evidence="8">
    <location>
        <begin position="292"/>
        <end position="320"/>
    </location>
</feature>
<dbReference type="Pfam" id="PF00096">
    <property type="entry name" value="zf-C2H2"/>
    <property type="match status" value="2"/>
</dbReference>
<sequence length="512" mass="60404">MFNTFTDLARLCRICLRHLRDRDTQCPDPRLVALLQKFLDIDILQQPQGFPTEICNLCHNALAYFEELRQVARESSQKLSEWQPMDIAVDRVKEEPPDEGLGENPEEKQQELEEEQEKRSDDLQVELVEKQENQQELLDDREDEEYPDEYQNSQQQLSQTAGSKRRAGLACNQCGKQVYKLPYLEAHIRSVHEGYSKPFLCRSCDKCFTRYEQLRSHMRNAHPQLEQLQQELRDLICELCNRQYSTKNALGEHLKRHAQRKEHVCEHCGVAKVTRTELLTHLRTHNPTWERFKCEQCPQLFRHKSAISRHVRVVHEGQRRFQCGHCEKKFGTHASQVRHERLHTESTGSGEAAKEWPFACVHCHKLCVSRQNLELHLRRHRMRKTHRKRMEQSKESEKQEHGRVQDQDQEARAAHQEQLRKKKKPRRSDLSMESHPNEATEQASKRQNGSQRGGESHNPEHDPLGERQCKLEQGDALDPEWQHKLEQDAESQIMVRMEEQFHDYKLSPSKDL</sequence>
<dbReference type="AlphaFoldDB" id="B3NY58"/>
<keyword evidence="1 6" id="KW-0479">Metal-binding</keyword>
<dbReference type="PROSITE" id="PS00028">
    <property type="entry name" value="ZINC_FINGER_C2H2_1"/>
    <property type="match status" value="6"/>
</dbReference>
<dbReference type="SMART" id="SM00868">
    <property type="entry name" value="zf-AD"/>
    <property type="match status" value="1"/>
</dbReference>
<dbReference type="PhylomeDB" id="B3NY58"/>
<feature type="domain" description="C2H2-type" evidence="8">
    <location>
        <begin position="321"/>
        <end position="348"/>
    </location>
</feature>
<keyword evidence="11" id="KW-1185">Reference proteome</keyword>
<dbReference type="SUPFAM" id="SSF57716">
    <property type="entry name" value="Glucocorticoid receptor-like (DNA-binding domain)"/>
    <property type="match status" value="1"/>
</dbReference>
<dbReference type="EMBL" id="CH954180">
    <property type="protein sequence ID" value="EDV47579.1"/>
    <property type="molecule type" value="Genomic_DNA"/>
</dbReference>
<keyword evidence="4 6" id="KW-0862">Zinc</keyword>
<proteinExistence type="predicted"/>
<feature type="binding site" evidence="6">
    <location>
        <position position="58"/>
    </location>
    <ligand>
        <name>Zn(2+)</name>
        <dbReference type="ChEBI" id="CHEBI:29105"/>
    </ligand>
</feature>